<feature type="domain" description="Lysidine-tRNA(Ile) synthetase C-terminal" evidence="9">
    <location>
        <begin position="377"/>
        <end position="449"/>
    </location>
</feature>
<dbReference type="HAMAP" id="MF_01161">
    <property type="entry name" value="tRNA_Ile_lys_synt"/>
    <property type="match status" value="1"/>
</dbReference>
<evidence type="ECO:0000259" key="9">
    <source>
        <dbReference type="SMART" id="SM00977"/>
    </source>
</evidence>
<reference evidence="10 11" key="1">
    <citation type="submission" date="2021-03" db="EMBL/GenBank/DDBJ databases">
        <title>Fibrella sp. HMF5036 genome sequencing and assembly.</title>
        <authorList>
            <person name="Kang H."/>
            <person name="Kim H."/>
            <person name="Bae S."/>
            <person name="Joh K."/>
        </authorList>
    </citation>
    <scope>NUCLEOTIDE SEQUENCE [LARGE SCALE GENOMIC DNA]</scope>
    <source>
        <strain evidence="10 11">HMF5036</strain>
    </source>
</reference>
<dbReference type="GO" id="GO:0032267">
    <property type="term" value="F:tRNA(Ile)-lysidine synthase activity"/>
    <property type="evidence" value="ECO:0007669"/>
    <property type="project" value="UniProtKB-EC"/>
</dbReference>
<dbReference type="GO" id="GO:0005737">
    <property type="term" value="C:cytoplasm"/>
    <property type="evidence" value="ECO:0007669"/>
    <property type="project" value="UniProtKB-SubCell"/>
</dbReference>
<dbReference type="NCBIfam" id="TIGR02433">
    <property type="entry name" value="lysidine_TilS_C"/>
    <property type="match status" value="1"/>
</dbReference>
<dbReference type="InterPro" id="IPR012094">
    <property type="entry name" value="tRNA_Ile_lys_synt"/>
</dbReference>
<evidence type="ECO:0000256" key="1">
    <source>
        <dbReference type="ARBA" id="ARBA00004496"/>
    </source>
</evidence>
<evidence type="ECO:0000256" key="3">
    <source>
        <dbReference type="ARBA" id="ARBA00022598"/>
    </source>
</evidence>
<keyword evidence="6 8" id="KW-0067">ATP-binding</keyword>
<keyword evidence="3 8" id="KW-0436">Ligase</keyword>
<comment type="caution">
    <text evidence="10">The sequence shown here is derived from an EMBL/GenBank/DDBJ whole genome shotgun (WGS) entry which is preliminary data.</text>
</comment>
<dbReference type="PANTHER" id="PTHR43033">
    <property type="entry name" value="TRNA(ILE)-LYSIDINE SYNTHASE-RELATED"/>
    <property type="match status" value="1"/>
</dbReference>
<comment type="function">
    <text evidence="8">Ligates lysine onto the cytidine present at position 34 of the AUA codon-specific tRNA(Ile) that contains the anticodon CAU, in an ATP-dependent manner. Cytidine is converted to lysidine, thus changing the amino acid specificity of the tRNA from methionine to isoleucine.</text>
</comment>
<dbReference type="SMART" id="SM00977">
    <property type="entry name" value="TilS_C"/>
    <property type="match status" value="1"/>
</dbReference>
<keyword evidence="11" id="KW-1185">Reference proteome</keyword>
<dbReference type="GO" id="GO:0005524">
    <property type="term" value="F:ATP binding"/>
    <property type="evidence" value="ECO:0007669"/>
    <property type="project" value="UniProtKB-UniRule"/>
</dbReference>
<evidence type="ECO:0000256" key="7">
    <source>
        <dbReference type="ARBA" id="ARBA00048539"/>
    </source>
</evidence>
<dbReference type="InterPro" id="IPR014729">
    <property type="entry name" value="Rossmann-like_a/b/a_fold"/>
</dbReference>
<evidence type="ECO:0000256" key="2">
    <source>
        <dbReference type="ARBA" id="ARBA00022490"/>
    </source>
</evidence>
<dbReference type="EMBL" id="JAFMYU010000002">
    <property type="protein sequence ID" value="MBO0930117.1"/>
    <property type="molecule type" value="Genomic_DNA"/>
</dbReference>
<dbReference type="Pfam" id="PF01171">
    <property type="entry name" value="ATP_bind_3"/>
    <property type="match status" value="1"/>
</dbReference>
<dbReference type="Proteomes" id="UP000664795">
    <property type="component" value="Unassembled WGS sequence"/>
</dbReference>
<protein>
    <recommendedName>
        <fullName evidence="8">tRNA(Ile)-lysidine synthase</fullName>
        <ecNumber evidence="8">6.3.4.19</ecNumber>
    </recommendedName>
    <alternativeName>
        <fullName evidence="8">tRNA(Ile)-2-lysyl-cytidine synthase</fullName>
    </alternativeName>
    <alternativeName>
        <fullName evidence="8">tRNA(Ile)-lysidine synthetase</fullName>
    </alternativeName>
</protein>
<dbReference type="InterPro" id="IPR012795">
    <property type="entry name" value="tRNA_Ile_lys_synt_N"/>
</dbReference>
<comment type="similarity">
    <text evidence="8">Belongs to the tRNA(Ile)-lysidine synthase family.</text>
</comment>
<dbReference type="GO" id="GO:0006400">
    <property type="term" value="P:tRNA modification"/>
    <property type="evidence" value="ECO:0007669"/>
    <property type="project" value="UniProtKB-UniRule"/>
</dbReference>
<dbReference type="Pfam" id="PF11734">
    <property type="entry name" value="TilS_C"/>
    <property type="match status" value="1"/>
</dbReference>
<proteinExistence type="inferred from homology"/>
<name>A0A939G0G3_9BACT</name>
<dbReference type="CDD" id="cd01992">
    <property type="entry name" value="TilS_N"/>
    <property type="match status" value="1"/>
</dbReference>
<comment type="domain">
    <text evidence="8">The N-terminal region contains the highly conserved SGGXDS motif, predicted to be a P-loop motif involved in ATP binding.</text>
</comment>
<dbReference type="InterPro" id="IPR011063">
    <property type="entry name" value="TilS/TtcA_N"/>
</dbReference>
<comment type="catalytic activity">
    <reaction evidence="7 8">
        <text>cytidine(34) in tRNA(Ile2) + L-lysine + ATP = lysidine(34) in tRNA(Ile2) + AMP + diphosphate + H(+)</text>
        <dbReference type="Rhea" id="RHEA:43744"/>
        <dbReference type="Rhea" id="RHEA-COMP:10625"/>
        <dbReference type="Rhea" id="RHEA-COMP:10670"/>
        <dbReference type="ChEBI" id="CHEBI:15378"/>
        <dbReference type="ChEBI" id="CHEBI:30616"/>
        <dbReference type="ChEBI" id="CHEBI:32551"/>
        <dbReference type="ChEBI" id="CHEBI:33019"/>
        <dbReference type="ChEBI" id="CHEBI:82748"/>
        <dbReference type="ChEBI" id="CHEBI:83665"/>
        <dbReference type="ChEBI" id="CHEBI:456215"/>
        <dbReference type="EC" id="6.3.4.19"/>
    </reaction>
</comment>
<sequence length="453" mass="51041">MLEQGFLAFINEHQLFTSGQRVLVAVSGGVDSVVLAHLLHRCGFAFAIAHVNFGLRGAESDADAALVQNRAEAYGVPFHQLRVDTAAEAAKRGESIQLTARQLRYDWFQALRHEHGYAAIATAHHLNDVLETMLLNLTRGTGLAGLHGIPVKNEQGVVRPLWFATRAEIETYAQTQELVWRDDASNATDAYSRNRIRHQVVPALEQINPGLLQTLPRTIGQIQAAEKILQAELDRSFAACATPTLKGYFIDCQQLSRIEEPLYRLNQWLRPYGFTPDALAQCWAGVDQTGLGTVKTGQVFYSASHQLTHHQGRLWLGPRYSIPNIPILVNEWPNEPLNLGWAGWLTVTPVDRESWTGTWPTSPTEALFDRALLPFPWLIRPWQQGDRFRPLGMNGSKLVSDLLQEQQLPLPEREHVWVLESAKTICWVLGVRMAHNARVTDQSRQLINFRLQR</sequence>
<evidence type="ECO:0000256" key="8">
    <source>
        <dbReference type="HAMAP-Rule" id="MF_01161"/>
    </source>
</evidence>
<accession>A0A939G0G3</accession>
<dbReference type="EC" id="6.3.4.19" evidence="8"/>
<dbReference type="SUPFAM" id="SSF56037">
    <property type="entry name" value="PheT/TilS domain"/>
    <property type="match status" value="1"/>
</dbReference>
<comment type="subcellular location">
    <subcellularLocation>
        <location evidence="1 8">Cytoplasm</location>
    </subcellularLocation>
</comment>
<evidence type="ECO:0000313" key="10">
    <source>
        <dbReference type="EMBL" id="MBO0930117.1"/>
    </source>
</evidence>
<evidence type="ECO:0000256" key="4">
    <source>
        <dbReference type="ARBA" id="ARBA00022694"/>
    </source>
</evidence>
<dbReference type="AlphaFoldDB" id="A0A939G0G3"/>
<evidence type="ECO:0000256" key="6">
    <source>
        <dbReference type="ARBA" id="ARBA00022840"/>
    </source>
</evidence>
<keyword evidence="4 8" id="KW-0819">tRNA processing</keyword>
<evidence type="ECO:0000313" key="11">
    <source>
        <dbReference type="Proteomes" id="UP000664795"/>
    </source>
</evidence>
<gene>
    <name evidence="8 10" type="primary">tilS</name>
    <name evidence="10" type="ORF">J2I48_03885</name>
</gene>
<keyword evidence="2 8" id="KW-0963">Cytoplasm</keyword>
<dbReference type="Gene3D" id="3.40.50.620">
    <property type="entry name" value="HUPs"/>
    <property type="match status" value="1"/>
</dbReference>
<dbReference type="SUPFAM" id="SSF52402">
    <property type="entry name" value="Adenine nucleotide alpha hydrolases-like"/>
    <property type="match status" value="1"/>
</dbReference>
<dbReference type="RefSeq" id="WP_207334080.1">
    <property type="nucleotide sequence ID" value="NZ_JAFMYU010000002.1"/>
</dbReference>
<dbReference type="PANTHER" id="PTHR43033:SF1">
    <property type="entry name" value="TRNA(ILE)-LYSIDINE SYNTHASE-RELATED"/>
    <property type="match status" value="1"/>
</dbReference>
<dbReference type="NCBIfam" id="TIGR02432">
    <property type="entry name" value="lysidine_TilS_N"/>
    <property type="match status" value="1"/>
</dbReference>
<organism evidence="10 11">
    <name type="scientific">Fibrella aquatilis</name>
    <dbReference type="NCBI Taxonomy" id="2817059"/>
    <lineage>
        <taxon>Bacteria</taxon>
        <taxon>Pseudomonadati</taxon>
        <taxon>Bacteroidota</taxon>
        <taxon>Cytophagia</taxon>
        <taxon>Cytophagales</taxon>
        <taxon>Spirosomataceae</taxon>
        <taxon>Fibrella</taxon>
    </lineage>
</organism>
<evidence type="ECO:0000256" key="5">
    <source>
        <dbReference type="ARBA" id="ARBA00022741"/>
    </source>
</evidence>
<dbReference type="InterPro" id="IPR012796">
    <property type="entry name" value="Lysidine-tRNA-synth_C"/>
</dbReference>
<feature type="binding site" evidence="8">
    <location>
        <begin position="27"/>
        <end position="32"/>
    </location>
    <ligand>
        <name>ATP</name>
        <dbReference type="ChEBI" id="CHEBI:30616"/>
    </ligand>
</feature>
<keyword evidence="5 8" id="KW-0547">Nucleotide-binding</keyword>